<proteinExistence type="predicted"/>
<keyword evidence="1" id="KW-0812">Transmembrane</keyword>
<feature type="transmembrane region" description="Helical" evidence="1">
    <location>
        <begin position="28"/>
        <end position="54"/>
    </location>
</feature>
<evidence type="ECO:0000313" key="3">
    <source>
        <dbReference type="Proteomes" id="UP000050525"/>
    </source>
</evidence>
<dbReference type="EMBL" id="AKHW03000701">
    <property type="protein sequence ID" value="KYO44601.1"/>
    <property type="molecule type" value="Genomic_DNA"/>
</dbReference>
<comment type="caution">
    <text evidence="2">The sequence shown here is derived from an EMBL/GenBank/DDBJ whole genome shotgun (WGS) entry which is preliminary data.</text>
</comment>
<protein>
    <submittedName>
        <fullName evidence="2">Uncharacterized protein</fullName>
    </submittedName>
</protein>
<reference evidence="2 3" key="1">
    <citation type="journal article" date="2012" name="Genome Biol.">
        <title>Sequencing three crocodilian genomes to illuminate the evolution of archosaurs and amniotes.</title>
        <authorList>
            <person name="St John J.A."/>
            <person name="Braun E.L."/>
            <person name="Isberg S.R."/>
            <person name="Miles L.G."/>
            <person name="Chong A.Y."/>
            <person name="Gongora J."/>
            <person name="Dalzell P."/>
            <person name="Moran C."/>
            <person name="Bed'hom B."/>
            <person name="Abzhanov A."/>
            <person name="Burgess S.C."/>
            <person name="Cooksey A.M."/>
            <person name="Castoe T.A."/>
            <person name="Crawford N.G."/>
            <person name="Densmore L.D."/>
            <person name="Drew J.C."/>
            <person name="Edwards S.V."/>
            <person name="Faircloth B.C."/>
            <person name="Fujita M.K."/>
            <person name="Greenwold M.J."/>
            <person name="Hoffmann F.G."/>
            <person name="Howard J.M."/>
            <person name="Iguchi T."/>
            <person name="Janes D.E."/>
            <person name="Khan S.Y."/>
            <person name="Kohno S."/>
            <person name="de Koning A.J."/>
            <person name="Lance S.L."/>
            <person name="McCarthy F.M."/>
            <person name="McCormack J.E."/>
            <person name="Merchant M.E."/>
            <person name="Peterson D.G."/>
            <person name="Pollock D.D."/>
            <person name="Pourmand N."/>
            <person name="Raney B.J."/>
            <person name="Roessler K.A."/>
            <person name="Sanford J.R."/>
            <person name="Sawyer R.H."/>
            <person name="Schmidt C.J."/>
            <person name="Triplett E.W."/>
            <person name="Tuberville T.D."/>
            <person name="Venegas-Anaya M."/>
            <person name="Howard J.T."/>
            <person name="Jarvis E.D."/>
            <person name="Guillette L.J.Jr."/>
            <person name="Glenn T.C."/>
            <person name="Green R.E."/>
            <person name="Ray D.A."/>
        </authorList>
    </citation>
    <scope>NUCLEOTIDE SEQUENCE [LARGE SCALE GENOMIC DNA]</scope>
    <source>
        <strain evidence="2">KSC_2009_1</strain>
    </source>
</reference>
<dbReference type="AlphaFoldDB" id="A0A151P6A0"/>
<dbReference type="Proteomes" id="UP000050525">
    <property type="component" value="Unassembled WGS sequence"/>
</dbReference>
<sequence>MWKQVQDVWKQVREVRKLLREVMRQDHVLYMLSVLSCISIAAQYLSSAGVRVLLRLGKARFKTLHWIRHNIIHLRPGLLHSSGVSTRLLGFAWTTGLKRTTATIFTPPEVFAKCNE</sequence>
<keyword evidence="1" id="KW-1133">Transmembrane helix</keyword>
<name>A0A151P6A0_ALLMI</name>
<accession>A0A151P6A0</accession>
<keyword evidence="1" id="KW-0472">Membrane</keyword>
<evidence type="ECO:0000313" key="2">
    <source>
        <dbReference type="EMBL" id="KYO44601.1"/>
    </source>
</evidence>
<keyword evidence="3" id="KW-1185">Reference proteome</keyword>
<gene>
    <name evidence="2" type="ORF">Y1Q_0004687</name>
</gene>
<evidence type="ECO:0000256" key="1">
    <source>
        <dbReference type="SAM" id="Phobius"/>
    </source>
</evidence>
<organism evidence="2 3">
    <name type="scientific">Alligator mississippiensis</name>
    <name type="common">American alligator</name>
    <dbReference type="NCBI Taxonomy" id="8496"/>
    <lineage>
        <taxon>Eukaryota</taxon>
        <taxon>Metazoa</taxon>
        <taxon>Chordata</taxon>
        <taxon>Craniata</taxon>
        <taxon>Vertebrata</taxon>
        <taxon>Euteleostomi</taxon>
        <taxon>Archelosauria</taxon>
        <taxon>Archosauria</taxon>
        <taxon>Crocodylia</taxon>
        <taxon>Alligatoridae</taxon>
        <taxon>Alligatorinae</taxon>
        <taxon>Alligator</taxon>
    </lineage>
</organism>